<proteinExistence type="predicted"/>
<feature type="compositionally biased region" description="Basic and acidic residues" evidence="12">
    <location>
        <begin position="290"/>
        <end position="301"/>
    </location>
</feature>
<keyword evidence="7 9" id="KW-0371">Homeobox</keyword>
<evidence type="ECO:0000256" key="10">
    <source>
        <dbReference type="PROSITE-ProRule" id="PRU00125"/>
    </source>
</evidence>
<sequence>MPVRHRYLQQHPQPPPPPSSSSGPEDFESHNNRRIVSGKMQNPGGMYDKCHGCGMVILDPFIMAIATPTASQVWHADCLRCCECKCPLQERCFCNGGRFFCREDYFRAFGQPCKGCGVGIDPTELVRQTQRGNFHLKCFICTACRKQLSTGEECYNIGDCEFNCKDDYVTSKHAKAASSTLQSFSCKAEQSSPGAATSPCLLGGGGRDLSRSESLKPDQHDCLSTTGPSDVTNGAPMNNNNSNTATPIIGSGIGRAMDGHLLHRGEDCEDDDEEDEDAMKCSESGSHVPASDRDCCDKDGKSVNGDNTSSIDESEPRNGNDENVSTKRRGPRTTIKAKQLELLKNAFAQTPKPTRHIRDQLSQETGLTMRVIQVWFQNRRSKERRMKQQNIMGPGRRCNMFRSRRSGGRSLREFDGDSGDMGVQGPPGFAYFPDGPGNHGMDFFPGQVSPHGGPHAGPLGHPPGIFEFAHYRPPQNAAEAAAMQAHFNEMSPNAHGMPGNINHPGMDGHFRQEMLSQSSTPERTLNSLTPDGYGHPAFDTLPLHPGGNGGIGPVPGGMNGSNSPVWQSMTMAQ</sequence>
<feature type="compositionally biased region" description="Polar residues" evidence="12">
    <location>
        <begin position="222"/>
        <end position="246"/>
    </location>
</feature>
<evidence type="ECO:0000256" key="8">
    <source>
        <dbReference type="ARBA" id="ARBA00023242"/>
    </source>
</evidence>
<dbReference type="PROSITE" id="PS50071">
    <property type="entry name" value="HOMEOBOX_2"/>
    <property type="match status" value="1"/>
</dbReference>
<dbReference type="GO" id="GO:0005634">
    <property type="term" value="C:nucleus"/>
    <property type="evidence" value="ECO:0007669"/>
    <property type="project" value="UniProtKB-SubCell"/>
</dbReference>
<dbReference type="Pfam" id="PF00046">
    <property type="entry name" value="Homeodomain"/>
    <property type="match status" value="1"/>
</dbReference>
<dbReference type="SMART" id="SM00389">
    <property type="entry name" value="HOX"/>
    <property type="match status" value="1"/>
</dbReference>
<feature type="DNA-binding region" description="Homeobox" evidence="9">
    <location>
        <begin position="328"/>
        <end position="387"/>
    </location>
</feature>
<reference evidence="16" key="1">
    <citation type="submission" date="2017-01" db="EMBL/GenBank/DDBJ databases">
        <title>Comparative genomics of anhydrobiosis in the tardigrade Hypsibius dujardini.</title>
        <authorList>
            <person name="Yoshida Y."/>
            <person name="Koutsovoulos G."/>
            <person name="Laetsch D."/>
            <person name="Stevens L."/>
            <person name="Kumar S."/>
            <person name="Horikawa D."/>
            <person name="Ishino K."/>
            <person name="Komine S."/>
            <person name="Tomita M."/>
            <person name="Blaxter M."/>
            <person name="Arakawa K."/>
        </authorList>
    </citation>
    <scope>NUCLEOTIDE SEQUENCE [LARGE SCALE GENOMIC DNA]</scope>
    <source>
        <strain evidence="16">Z151</strain>
    </source>
</reference>
<dbReference type="PANTHER" id="PTHR24208">
    <property type="entry name" value="LIM/HOMEOBOX PROTEIN LHX"/>
    <property type="match status" value="1"/>
</dbReference>
<feature type="compositionally biased region" description="Basic and acidic residues" evidence="12">
    <location>
        <begin position="208"/>
        <end position="221"/>
    </location>
</feature>
<dbReference type="SMART" id="SM00132">
    <property type="entry name" value="LIM"/>
    <property type="match status" value="2"/>
</dbReference>
<evidence type="ECO:0000256" key="11">
    <source>
        <dbReference type="RuleBase" id="RU000682"/>
    </source>
</evidence>
<keyword evidence="4 10" id="KW-0862">Zinc</keyword>
<evidence type="ECO:0000256" key="5">
    <source>
        <dbReference type="ARBA" id="ARBA00023038"/>
    </source>
</evidence>
<evidence type="ECO:0000313" key="15">
    <source>
        <dbReference type="EMBL" id="OWA53426.1"/>
    </source>
</evidence>
<dbReference type="Pfam" id="PF00412">
    <property type="entry name" value="LIM"/>
    <property type="match status" value="2"/>
</dbReference>
<dbReference type="GO" id="GO:0046872">
    <property type="term" value="F:metal ion binding"/>
    <property type="evidence" value="ECO:0007669"/>
    <property type="project" value="UniProtKB-KW"/>
</dbReference>
<dbReference type="PROSITE" id="PS50023">
    <property type="entry name" value="LIM_DOMAIN_2"/>
    <property type="match status" value="2"/>
</dbReference>
<dbReference type="SUPFAM" id="SSF46689">
    <property type="entry name" value="Homeodomain-like"/>
    <property type="match status" value="1"/>
</dbReference>
<feature type="compositionally biased region" description="Basic and acidic residues" evidence="12">
    <location>
        <begin position="257"/>
        <end position="266"/>
    </location>
</feature>
<dbReference type="InterPro" id="IPR001356">
    <property type="entry name" value="HD"/>
</dbReference>
<dbReference type="OrthoDB" id="10068367at2759"/>
<feature type="domain" description="Homeobox" evidence="14">
    <location>
        <begin position="326"/>
        <end position="386"/>
    </location>
</feature>
<evidence type="ECO:0000256" key="6">
    <source>
        <dbReference type="ARBA" id="ARBA00023125"/>
    </source>
</evidence>
<evidence type="ECO:0000256" key="3">
    <source>
        <dbReference type="ARBA" id="ARBA00022737"/>
    </source>
</evidence>
<dbReference type="InterPro" id="IPR050453">
    <property type="entry name" value="LIM_Homeobox_TF"/>
</dbReference>
<dbReference type="InterPro" id="IPR017970">
    <property type="entry name" value="Homeobox_CS"/>
</dbReference>
<dbReference type="InterPro" id="IPR009057">
    <property type="entry name" value="Homeodomain-like_sf"/>
</dbReference>
<dbReference type="GO" id="GO:0030182">
    <property type="term" value="P:neuron differentiation"/>
    <property type="evidence" value="ECO:0007669"/>
    <property type="project" value="TreeGrafter"/>
</dbReference>
<evidence type="ECO:0000259" key="14">
    <source>
        <dbReference type="PROSITE" id="PS50071"/>
    </source>
</evidence>
<feature type="region of interest" description="Disordered" evidence="12">
    <location>
        <begin position="205"/>
        <end position="333"/>
    </location>
</feature>
<keyword evidence="6 9" id="KW-0238">DNA-binding</keyword>
<name>A0A9X6NMZ0_HYPEX</name>
<dbReference type="AlphaFoldDB" id="A0A9X6NMZ0"/>
<dbReference type="Proteomes" id="UP000192578">
    <property type="component" value="Unassembled WGS sequence"/>
</dbReference>
<feature type="compositionally biased region" description="Acidic residues" evidence="12">
    <location>
        <begin position="267"/>
        <end position="277"/>
    </location>
</feature>
<dbReference type="FunFam" id="1.10.10.60:FF:000075">
    <property type="entry name" value="LIM/homeobox protein Lhx1"/>
    <property type="match status" value="1"/>
</dbReference>
<dbReference type="SUPFAM" id="SSF57716">
    <property type="entry name" value="Glucocorticoid receptor-like (DNA-binding domain)"/>
    <property type="match status" value="1"/>
</dbReference>
<keyword evidence="5 10" id="KW-0440">LIM domain</keyword>
<dbReference type="EMBL" id="MTYJ01000320">
    <property type="protein sequence ID" value="OWA53426.1"/>
    <property type="molecule type" value="Genomic_DNA"/>
</dbReference>
<evidence type="ECO:0000256" key="12">
    <source>
        <dbReference type="SAM" id="MobiDB-lite"/>
    </source>
</evidence>
<evidence type="ECO:0000256" key="9">
    <source>
        <dbReference type="PROSITE-ProRule" id="PRU00108"/>
    </source>
</evidence>
<comment type="caution">
    <text evidence="15">The sequence shown here is derived from an EMBL/GenBank/DDBJ whole genome shotgun (WGS) entry which is preliminary data.</text>
</comment>
<dbReference type="PROSITE" id="PS00027">
    <property type="entry name" value="HOMEOBOX_1"/>
    <property type="match status" value="1"/>
</dbReference>
<organism evidence="15 16">
    <name type="scientific">Hypsibius exemplaris</name>
    <name type="common">Freshwater tardigrade</name>
    <dbReference type="NCBI Taxonomy" id="2072580"/>
    <lineage>
        <taxon>Eukaryota</taxon>
        <taxon>Metazoa</taxon>
        <taxon>Ecdysozoa</taxon>
        <taxon>Tardigrada</taxon>
        <taxon>Eutardigrada</taxon>
        <taxon>Parachela</taxon>
        <taxon>Hypsibioidea</taxon>
        <taxon>Hypsibiidae</taxon>
        <taxon>Hypsibius</taxon>
    </lineage>
</organism>
<keyword evidence="3" id="KW-0677">Repeat</keyword>
<dbReference type="Gene3D" id="1.10.10.60">
    <property type="entry name" value="Homeodomain-like"/>
    <property type="match status" value="1"/>
</dbReference>
<dbReference type="PROSITE" id="PS00478">
    <property type="entry name" value="LIM_DOMAIN_1"/>
    <property type="match status" value="1"/>
</dbReference>
<comment type="subcellular location">
    <subcellularLocation>
        <location evidence="1 9 11">Nucleus</location>
    </subcellularLocation>
</comment>
<dbReference type="GO" id="GO:0000981">
    <property type="term" value="F:DNA-binding transcription factor activity, RNA polymerase II-specific"/>
    <property type="evidence" value="ECO:0007669"/>
    <property type="project" value="InterPro"/>
</dbReference>
<dbReference type="CDD" id="cd00086">
    <property type="entry name" value="homeodomain"/>
    <property type="match status" value="1"/>
</dbReference>
<evidence type="ECO:0000256" key="7">
    <source>
        <dbReference type="ARBA" id="ARBA00023155"/>
    </source>
</evidence>
<protein>
    <submittedName>
        <fullName evidence="15">LIM/homeobox protein Lhx5</fullName>
    </submittedName>
</protein>
<evidence type="ECO:0000256" key="2">
    <source>
        <dbReference type="ARBA" id="ARBA00022723"/>
    </source>
</evidence>
<gene>
    <name evidence="15" type="ORF">BV898_17856</name>
</gene>
<keyword evidence="8 9" id="KW-0539">Nucleus</keyword>
<dbReference type="PANTHER" id="PTHR24208:SF105">
    <property type="entry name" value="DLIM1"/>
    <property type="match status" value="1"/>
</dbReference>
<feature type="domain" description="LIM zinc-binding" evidence="13">
    <location>
        <begin position="48"/>
        <end position="111"/>
    </location>
</feature>
<keyword evidence="2 10" id="KW-0479">Metal-binding</keyword>
<dbReference type="InterPro" id="IPR001781">
    <property type="entry name" value="Znf_LIM"/>
</dbReference>
<evidence type="ECO:0000259" key="13">
    <source>
        <dbReference type="PROSITE" id="PS50023"/>
    </source>
</evidence>
<evidence type="ECO:0000313" key="16">
    <source>
        <dbReference type="Proteomes" id="UP000192578"/>
    </source>
</evidence>
<accession>A0A9X6NMZ0</accession>
<evidence type="ECO:0000256" key="4">
    <source>
        <dbReference type="ARBA" id="ARBA00022833"/>
    </source>
</evidence>
<keyword evidence="16" id="KW-1185">Reference proteome</keyword>
<feature type="domain" description="LIM zinc-binding" evidence="13">
    <location>
        <begin position="112"/>
        <end position="174"/>
    </location>
</feature>
<dbReference type="GO" id="GO:0000977">
    <property type="term" value="F:RNA polymerase II transcription regulatory region sequence-specific DNA binding"/>
    <property type="evidence" value="ECO:0007669"/>
    <property type="project" value="TreeGrafter"/>
</dbReference>
<feature type="region of interest" description="Disordered" evidence="12">
    <location>
        <begin position="1"/>
        <end position="30"/>
    </location>
</feature>
<evidence type="ECO:0000256" key="1">
    <source>
        <dbReference type="ARBA" id="ARBA00004123"/>
    </source>
</evidence>
<dbReference type="Gene3D" id="2.10.110.10">
    <property type="entry name" value="Cysteine Rich Protein"/>
    <property type="match status" value="2"/>
</dbReference>